<sequence>MAETSTSGASLPELVPKASFIEDVSEHLQGASVDDALNELRGAHQKYKYIEQEIVQRKQRLAFKQPEIEKCLASVKLLAAQKEEGTEAVLDFALSDQVFAKARLANVEAVNLWLGAGVMLEYSLPDAQQLLETQLAGCSRQLSIVQEEHDYIKDQITTTEVSACREVSMARVYNYGVSQRRTASA</sequence>
<proteinExistence type="inferred from homology"/>
<organism evidence="4 5">
    <name type="scientific">Auxenochlorella protothecoides</name>
    <name type="common">Green microalga</name>
    <name type="synonym">Chlorella protothecoides</name>
    <dbReference type="NCBI Taxonomy" id="3075"/>
    <lineage>
        <taxon>Eukaryota</taxon>
        <taxon>Viridiplantae</taxon>
        <taxon>Chlorophyta</taxon>
        <taxon>core chlorophytes</taxon>
        <taxon>Trebouxiophyceae</taxon>
        <taxon>Chlorellales</taxon>
        <taxon>Chlorellaceae</taxon>
        <taxon>Auxenochlorella</taxon>
    </lineage>
</organism>
<dbReference type="InterPro" id="IPR004127">
    <property type="entry name" value="Prefoldin_subunit_alpha"/>
</dbReference>
<evidence type="ECO:0000313" key="4">
    <source>
        <dbReference type="EMBL" id="KFM28176.1"/>
    </source>
</evidence>
<comment type="function">
    <text evidence="3">Binds specifically to cytosolic chaperonin (c-CPN) and transfers target proteins to it. Binds to nascent polypeptide chain and promotes folding in an environment in which there are many competing pathways for nonnative proteins.</text>
</comment>
<dbReference type="eggNOG" id="KOG3313">
    <property type="taxonomic scope" value="Eukaryota"/>
</dbReference>
<gene>
    <name evidence="4" type="ORF">F751_6943</name>
</gene>
<name>A0A087SR22_AUXPR</name>
<dbReference type="PANTHER" id="PTHR12409:SF0">
    <property type="entry name" value="PREFOLDIN SUBUNIT 3"/>
    <property type="match status" value="1"/>
</dbReference>
<comment type="subunit">
    <text evidence="3">Heterohexamer of two PFD-alpha type and four PFD-beta type subunits.</text>
</comment>
<dbReference type="InterPro" id="IPR009053">
    <property type="entry name" value="Prefoldin"/>
</dbReference>
<evidence type="ECO:0000256" key="2">
    <source>
        <dbReference type="ARBA" id="ARBA00023186"/>
    </source>
</evidence>
<accession>A0A087SR22</accession>
<comment type="similarity">
    <text evidence="1 3">Belongs to the prefoldin subunit alpha family.</text>
</comment>
<dbReference type="GO" id="GO:0007021">
    <property type="term" value="P:tubulin complex assembly"/>
    <property type="evidence" value="ECO:0007669"/>
    <property type="project" value="TreeGrafter"/>
</dbReference>
<evidence type="ECO:0000313" key="5">
    <source>
        <dbReference type="Proteomes" id="UP000028924"/>
    </source>
</evidence>
<dbReference type="Pfam" id="PF02996">
    <property type="entry name" value="Prefoldin"/>
    <property type="match status" value="1"/>
</dbReference>
<dbReference type="GO" id="GO:0009409">
    <property type="term" value="P:response to cold"/>
    <property type="evidence" value="ECO:0007669"/>
    <property type="project" value="UniProtKB-ARBA"/>
</dbReference>
<dbReference type="Gene3D" id="1.10.287.370">
    <property type="match status" value="1"/>
</dbReference>
<dbReference type="CDD" id="cd23156">
    <property type="entry name" value="Prefoldin_3"/>
    <property type="match status" value="1"/>
</dbReference>
<dbReference type="EMBL" id="KL662165">
    <property type="protein sequence ID" value="KFM28176.1"/>
    <property type="molecule type" value="Genomic_DNA"/>
</dbReference>
<dbReference type="InterPro" id="IPR016655">
    <property type="entry name" value="PFD3"/>
</dbReference>
<dbReference type="RefSeq" id="XP_011401189.1">
    <property type="nucleotide sequence ID" value="XM_011402887.1"/>
</dbReference>
<evidence type="ECO:0000256" key="1">
    <source>
        <dbReference type="ARBA" id="ARBA00010048"/>
    </source>
</evidence>
<dbReference type="GO" id="GO:0005737">
    <property type="term" value="C:cytoplasm"/>
    <property type="evidence" value="ECO:0007669"/>
    <property type="project" value="TreeGrafter"/>
</dbReference>
<dbReference type="GO" id="GO:0006457">
    <property type="term" value="P:protein folding"/>
    <property type="evidence" value="ECO:0007669"/>
    <property type="project" value="UniProtKB-UniRule"/>
</dbReference>
<dbReference type="OrthoDB" id="6375174at2759"/>
<keyword evidence="2 3" id="KW-0143">Chaperone</keyword>
<dbReference type="PANTHER" id="PTHR12409">
    <property type="entry name" value="PREFOLDIN SUBUNIT 3"/>
    <property type="match status" value="1"/>
</dbReference>
<evidence type="ECO:0000256" key="3">
    <source>
        <dbReference type="PIRNR" id="PIRNR016396"/>
    </source>
</evidence>
<dbReference type="KEGG" id="apro:F751_6943"/>
<dbReference type="GeneID" id="23618334"/>
<dbReference type="PIRSF" id="PIRSF016396">
    <property type="entry name" value="Prefoldin_subunit_3"/>
    <property type="match status" value="1"/>
</dbReference>
<dbReference type="GO" id="GO:0015631">
    <property type="term" value="F:tubulin binding"/>
    <property type="evidence" value="ECO:0007669"/>
    <property type="project" value="TreeGrafter"/>
</dbReference>
<dbReference type="STRING" id="3075.A0A087SR22"/>
<dbReference type="Proteomes" id="UP000028924">
    <property type="component" value="Unassembled WGS sequence"/>
</dbReference>
<dbReference type="SUPFAM" id="SSF46579">
    <property type="entry name" value="Prefoldin"/>
    <property type="match status" value="1"/>
</dbReference>
<keyword evidence="5" id="KW-1185">Reference proteome</keyword>
<dbReference type="GO" id="GO:0016272">
    <property type="term" value="C:prefoldin complex"/>
    <property type="evidence" value="ECO:0007669"/>
    <property type="project" value="UniProtKB-UniRule"/>
</dbReference>
<dbReference type="GO" id="GO:0007017">
    <property type="term" value="P:microtubule-based process"/>
    <property type="evidence" value="ECO:0007669"/>
    <property type="project" value="TreeGrafter"/>
</dbReference>
<protein>
    <recommendedName>
        <fullName evidence="3">Prefoldin subunit 3</fullName>
    </recommendedName>
</protein>
<dbReference type="AlphaFoldDB" id="A0A087SR22"/>
<reference evidence="4 5" key="1">
    <citation type="journal article" date="2014" name="BMC Genomics">
        <title>Oil accumulation mechanisms of the oleaginous microalga Chlorella protothecoides revealed through its genome, transcriptomes, and proteomes.</title>
        <authorList>
            <person name="Gao C."/>
            <person name="Wang Y."/>
            <person name="Shen Y."/>
            <person name="Yan D."/>
            <person name="He X."/>
            <person name="Dai J."/>
            <person name="Wu Q."/>
        </authorList>
    </citation>
    <scope>NUCLEOTIDE SEQUENCE [LARGE SCALE GENOMIC DNA]</scope>
    <source>
        <strain evidence="4 5">0710</strain>
    </source>
</reference>